<keyword evidence="1" id="KW-0472">Membrane</keyword>
<evidence type="ECO:0000256" key="1">
    <source>
        <dbReference type="SAM" id="Phobius"/>
    </source>
</evidence>
<reference evidence="2" key="1">
    <citation type="journal article" date="2014" name="Front. Microbiol.">
        <title>High frequency of phylogenetically diverse reductive dehalogenase-homologous genes in deep subseafloor sedimentary metagenomes.</title>
        <authorList>
            <person name="Kawai M."/>
            <person name="Futagami T."/>
            <person name="Toyoda A."/>
            <person name="Takaki Y."/>
            <person name="Nishi S."/>
            <person name="Hori S."/>
            <person name="Arai W."/>
            <person name="Tsubouchi T."/>
            <person name="Morono Y."/>
            <person name="Uchiyama I."/>
            <person name="Ito T."/>
            <person name="Fujiyama A."/>
            <person name="Inagaki F."/>
            <person name="Takami H."/>
        </authorList>
    </citation>
    <scope>NUCLEOTIDE SEQUENCE</scope>
    <source>
        <strain evidence="2">Expedition CK06-06</strain>
    </source>
</reference>
<feature type="non-terminal residue" evidence="2">
    <location>
        <position position="136"/>
    </location>
</feature>
<gene>
    <name evidence="2" type="ORF">S01H4_08857</name>
</gene>
<dbReference type="PANTHER" id="PTHR16214:SF3">
    <property type="entry name" value="TRANSMEMBRANE PROTEIN 260"/>
    <property type="match status" value="1"/>
</dbReference>
<sequence length="136" mass="15492">MFKKLIEYKEYKLLITSVLAFSIPLILYIFTLEPKLKDDIASLYTVQLTRMEILPPPGYPVYSLIVKLFTLIPIGDLAYKLNLTSAIFGALTVLILFLCIRLLIQNKIISLAAALIFAFMIPFWSVANRLEVTTFN</sequence>
<dbReference type="Pfam" id="PF11028">
    <property type="entry name" value="TMEM260-like"/>
    <property type="match status" value="1"/>
</dbReference>
<evidence type="ECO:0000313" key="2">
    <source>
        <dbReference type="EMBL" id="GAG72170.1"/>
    </source>
</evidence>
<keyword evidence="1" id="KW-0812">Transmembrane</keyword>
<feature type="transmembrane region" description="Helical" evidence="1">
    <location>
        <begin position="59"/>
        <end position="79"/>
    </location>
</feature>
<dbReference type="PANTHER" id="PTHR16214">
    <property type="entry name" value="TRANSMEMBRANE PROTEIN 260"/>
    <property type="match status" value="1"/>
</dbReference>
<proteinExistence type="predicted"/>
<dbReference type="AlphaFoldDB" id="X0ZR19"/>
<dbReference type="EMBL" id="BART01003113">
    <property type="protein sequence ID" value="GAG72170.1"/>
    <property type="molecule type" value="Genomic_DNA"/>
</dbReference>
<keyword evidence="1" id="KW-1133">Transmembrane helix</keyword>
<comment type="caution">
    <text evidence="2">The sequence shown here is derived from an EMBL/GenBank/DDBJ whole genome shotgun (WGS) entry which is preliminary data.</text>
</comment>
<organism evidence="2">
    <name type="scientific">marine sediment metagenome</name>
    <dbReference type="NCBI Taxonomy" id="412755"/>
    <lineage>
        <taxon>unclassified sequences</taxon>
        <taxon>metagenomes</taxon>
        <taxon>ecological metagenomes</taxon>
    </lineage>
</organism>
<accession>X0ZR19</accession>
<name>X0ZR19_9ZZZZ</name>
<feature type="transmembrane region" description="Helical" evidence="1">
    <location>
        <begin position="12"/>
        <end position="30"/>
    </location>
</feature>
<dbReference type="InterPro" id="IPR052724">
    <property type="entry name" value="GT117_domain-containing"/>
</dbReference>
<evidence type="ECO:0008006" key="3">
    <source>
        <dbReference type="Google" id="ProtNLM"/>
    </source>
</evidence>
<protein>
    <recommendedName>
        <fullName evidence="3">Glycosyltransferase RgtA/B/C/D-like domain-containing protein</fullName>
    </recommendedName>
</protein>
<feature type="transmembrane region" description="Helical" evidence="1">
    <location>
        <begin position="110"/>
        <end position="127"/>
    </location>
</feature>
<feature type="transmembrane region" description="Helical" evidence="1">
    <location>
        <begin position="86"/>
        <end position="104"/>
    </location>
</feature>
<dbReference type="InterPro" id="IPR021280">
    <property type="entry name" value="TMEM260-like"/>
</dbReference>